<dbReference type="CDD" id="cd00063">
    <property type="entry name" value="FN3"/>
    <property type="match status" value="5"/>
</dbReference>
<dbReference type="Proteomes" id="UP001159405">
    <property type="component" value="Unassembled WGS sequence"/>
</dbReference>
<evidence type="ECO:0000259" key="2">
    <source>
        <dbReference type="PROSITE" id="PS50853"/>
    </source>
</evidence>
<keyword evidence="4" id="KW-1185">Reference proteome</keyword>
<sequence>MLIKPDGSKIFNQEGCNSSHSAGTSLEVPFGDAEHLILDISLEYRWSVVNVKYSIVGQTLDSAETVSSWNITVSSITSSSALVYWPNLPLPQSVSYYLVRFKELSNNVSRLFKANSNSHYTNLLRSFTAYEVHVFAVTSSGENATYASNAVSIVTVEGVPSRAPSNVRVENHGLNEFLVIWDPLPIQYANGRLLGYNVYYKSPQYYYYSDTIVRVNNTNIPRAILPNVRPGERYQISVAAFTAVGTGPRSSLVYETKGCEGSVNQSFGWLNFTQSSYNTLTCSIQINDEGAIQGVVVVSLKYIYLYYCSEFIKIYDNTGNEVFRRRGCDSSTSGQSVELPFGDGSSITLAVSLSHRYSYARIQYTVIDKAQDSAQVVSSWNVTITSKTSSSLTVRWSNFPPSVPIQSFLVKYKQKSSNVSLIYHVSYRYNSHHTGNILKGYTFYEVNVVAVANTSGNRTLYSSGAITARTNEGVPSIAPSGLRVSRLQFSELKVQWNPIPQHSVNGRLLGYVVIYQEYPYWYSTQNVNTSIFGHNPYTNMVILRGLKAATRYQIAVAAFTSKGPGTQSYWQSITTAFPLANWSVSFDDATAISIRFSWKNLQTLVGQQTSHYFIFVKASYGSSLNEYIVSGNTTSHVLSGLSAWREYRLSIVGVNYRGNAYNSTEITAWTDEGVPSTSPSYIRLSNLHLAEVKVQWNPPSQYYANGRLLGYRVYFREYNSYYHYYYYYSYLTRSVNTSSANVTMVILRDLKQATTYQIAVAAFTSKGEGPRSYWMSITTGSATFEADTNWKSQTCII</sequence>
<dbReference type="PANTHER" id="PTHR46708">
    <property type="entry name" value="TENASCIN"/>
    <property type="match status" value="1"/>
</dbReference>
<evidence type="ECO:0000313" key="4">
    <source>
        <dbReference type="Proteomes" id="UP001159405"/>
    </source>
</evidence>
<protein>
    <recommendedName>
        <fullName evidence="2">Fibronectin type-III domain-containing protein</fullName>
    </recommendedName>
</protein>
<dbReference type="PROSITE" id="PS50853">
    <property type="entry name" value="FN3"/>
    <property type="match status" value="6"/>
</dbReference>
<dbReference type="InterPro" id="IPR013783">
    <property type="entry name" value="Ig-like_fold"/>
</dbReference>
<accession>A0ABN8RVZ3</accession>
<gene>
    <name evidence="3" type="ORF">PLOB_00027680</name>
</gene>
<evidence type="ECO:0000313" key="3">
    <source>
        <dbReference type="EMBL" id="CAH3182994.1"/>
    </source>
</evidence>
<dbReference type="InterPro" id="IPR036116">
    <property type="entry name" value="FN3_sf"/>
</dbReference>
<feature type="domain" description="Fibronectin type-III" evidence="2">
    <location>
        <begin position="163"/>
        <end position="261"/>
    </location>
</feature>
<feature type="domain" description="Fibronectin type-III" evidence="2">
    <location>
        <begin position="378"/>
        <end position="473"/>
    </location>
</feature>
<name>A0ABN8RVZ3_9CNID</name>
<dbReference type="InterPro" id="IPR050991">
    <property type="entry name" value="ECM_Regulatory_Proteins"/>
</dbReference>
<evidence type="ECO:0000256" key="1">
    <source>
        <dbReference type="ARBA" id="ARBA00022737"/>
    </source>
</evidence>
<feature type="domain" description="Fibronectin type-III" evidence="2">
    <location>
        <begin position="67"/>
        <end position="158"/>
    </location>
</feature>
<dbReference type="SUPFAM" id="SSF49265">
    <property type="entry name" value="Fibronectin type III"/>
    <property type="match status" value="3"/>
</dbReference>
<organism evidence="3 4">
    <name type="scientific">Porites lobata</name>
    <dbReference type="NCBI Taxonomy" id="104759"/>
    <lineage>
        <taxon>Eukaryota</taxon>
        <taxon>Metazoa</taxon>
        <taxon>Cnidaria</taxon>
        <taxon>Anthozoa</taxon>
        <taxon>Hexacorallia</taxon>
        <taxon>Scleractinia</taxon>
        <taxon>Fungiina</taxon>
        <taxon>Poritidae</taxon>
        <taxon>Porites</taxon>
    </lineage>
</organism>
<feature type="domain" description="Fibronectin type-III" evidence="2">
    <location>
        <begin position="678"/>
        <end position="782"/>
    </location>
</feature>
<comment type="caution">
    <text evidence="3">The sequence shown here is derived from an EMBL/GenBank/DDBJ whole genome shotgun (WGS) entry which is preliminary data.</text>
</comment>
<dbReference type="PANTHER" id="PTHR46708:SF10">
    <property type="entry name" value="RECEPTOR-TYPE TYROSINE-PROTEIN PHOSPHATASE ETA-LIKE"/>
    <property type="match status" value="1"/>
</dbReference>
<keyword evidence="1" id="KW-0677">Repeat</keyword>
<feature type="domain" description="Fibronectin type-III" evidence="2">
    <location>
        <begin position="580"/>
        <end position="673"/>
    </location>
</feature>
<feature type="domain" description="Fibronectin type-III" evidence="2">
    <location>
        <begin position="478"/>
        <end position="578"/>
    </location>
</feature>
<dbReference type="SMART" id="SM00060">
    <property type="entry name" value="FN3"/>
    <property type="match status" value="6"/>
</dbReference>
<reference evidence="3 4" key="1">
    <citation type="submission" date="2022-05" db="EMBL/GenBank/DDBJ databases">
        <authorList>
            <consortium name="Genoscope - CEA"/>
            <person name="William W."/>
        </authorList>
    </citation>
    <scope>NUCLEOTIDE SEQUENCE [LARGE SCALE GENOMIC DNA]</scope>
</reference>
<dbReference type="EMBL" id="CALNXK010000339">
    <property type="protein sequence ID" value="CAH3182994.1"/>
    <property type="molecule type" value="Genomic_DNA"/>
</dbReference>
<dbReference type="Pfam" id="PF00041">
    <property type="entry name" value="fn3"/>
    <property type="match status" value="5"/>
</dbReference>
<proteinExistence type="predicted"/>
<dbReference type="Gene3D" id="2.60.40.10">
    <property type="entry name" value="Immunoglobulins"/>
    <property type="match status" value="6"/>
</dbReference>
<dbReference type="InterPro" id="IPR003961">
    <property type="entry name" value="FN3_dom"/>
</dbReference>